<evidence type="ECO:0000256" key="8">
    <source>
        <dbReference type="PIRSR" id="PIRSR000388-1"/>
    </source>
</evidence>
<accession>A0A402B911</accession>
<dbReference type="Gene3D" id="3.20.20.60">
    <property type="entry name" value="Phosphoenolpyruvate-binding domains"/>
    <property type="match status" value="1"/>
</dbReference>
<feature type="active site" description="Proton acceptor" evidence="7 8">
    <location>
        <position position="183"/>
    </location>
</feature>
<comment type="catalytic activity">
    <reaction evidence="7">
        <text>(6R)-5,10-methylene-5,6,7,8-tetrahydrofolate + 3-methyl-2-oxobutanoate + H2O = 2-dehydropantoate + (6S)-5,6,7,8-tetrahydrofolate</text>
        <dbReference type="Rhea" id="RHEA:11824"/>
        <dbReference type="ChEBI" id="CHEBI:11561"/>
        <dbReference type="ChEBI" id="CHEBI:11851"/>
        <dbReference type="ChEBI" id="CHEBI:15377"/>
        <dbReference type="ChEBI" id="CHEBI:15636"/>
        <dbReference type="ChEBI" id="CHEBI:57453"/>
        <dbReference type="EC" id="2.1.2.11"/>
    </reaction>
</comment>
<dbReference type="GO" id="GO:0005737">
    <property type="term" value="C:cytoplasm"/>
    <property type="evidence" value="ECO:0007669"/>
    <property type="project" value="UniProtKB-SubCell"/>
</dbReference>
<dbReference type="OrthoDB" id="9781789at2"/>
<organism evidence="11 12">
    <name type="scientific">Dictyobacter alpinus</name>
    <dbReference type="NCBI Taxonomy" id="2014873"/>
    <lineage>
        <taxon>Bacteria</taxon>
        <taxon>Bacillati</taxon>
        <taxon>Chloroflexota</taxon>
        <taxon>Ktedonobacteria</taxon>
        <taxon>Ktedonobacterales</taxon>
        <taxon>Dictyobacteraceae</taxon>
        <taxon>Dictyobacter</taxon>
    </lineage>
</organism>
<gene>
    <name evidence="7 11" type="primary">panB</name>
    <name evidence="11" type="ORF">KDA_32910</name>
</gene>
<feature type="binding site" evidence="7 10">
    <location>
        <position position="116"/>
    </location>
    <ligand>
        <name>Mg(2+)</name>
        <dbReference type="ChEBI" id="CHEBI:18420"/>
    </ligand>
</feature>
<keyword evidence="7 10" id="KW-0479">Metal-binding</keyword>
<comment type="caution">
    <text evidence="11">The sequence shown here is derived from an EMBL/GenBank/DDBJ whole genome shotgun (WGS) entry which is preliminary data.</text>
</comment>
<dbReference type="InterPro" id="IPR015813">
    <property type="entry name" value="Pyrv/PenolPyrv_kinase-like_dom"/>
</dbReference>
<evidence type="ECO:0000256" key="10">
    <source>
        <dbReference type="PIRSR" id="PIRSR000388-3"/>
    </source>
</evidence>
<comment type="cofactor">
    <cofactor evidence="7 10">
        <name>Mg(2+)</name>
        <dbReference type="ChEBI" id="CHEBI:18420"/>
    </cofactor>
    <text evidence="7 10">Binds 1 Mg(2+) ion per subunit.</text>
</comment>
<dbReference type="FunFam" id="3.20.20.60:FF:000003">
    <property type="entry name" value="3-methyl-2-oxobutanoate hydroxymethyltransferase"/>
    <property type="match status" value="1"/>
</dbReference>
<dbReference type="HAMAP" id="MF_00156">
    <property type="entry name" value="PanB"/>
    <property type="match status" value="1"/>
</dbReference>
<dbReference type="PIRSF" id="PIRSF000388">
    <property type="entry name" value="Pantoate_hydroxy_MeTrfase"/>
    <property type="match status" value="1"/>
</dbReference>
<evidence type="ECO:0000256" key="3">
    <source>
        <dbReference type="ARBA" id="ARBA00011424"/>
    </source>
</evidence>
<feature type="binding site" evidence="7 9">
    <location>
        <begin position="45"/>
        <end position="46"/>
    </location>
    <ligand>
        <name>3-methyl-2-oxobutanoate</name>
        <dbReference type="ChEBI" id="CHEBI:11851"/>
    </ligand>
</feature>
<evidence type="ECO:0000313" key="11">
    <source>
        <dbReference type="EMBL" id="GCE27807.1"/>
    </source>
</evidence>
<dbReference type="EC" id="2.1.2.11" evidence="7"/>
<sequence>MRDKVTVPAIKARKHQSKITMVTAYDAPMARIVDQAGIDMILVGDSLATTVLGHANTLAATVETMIYHSAAVAQAQPSALIVTDMPWLSYHISTEETIRNAGRLIREGKAEAVKLEGGRKRIPMIEALLAAEIPVVGHLGLTPQSVHAMGGYKVQGKELEAAHELLADARALAQAGVFALVLEGIPDILAKRISEEIAIPTIGIGAGPYCDGQVLVFHDVLGLSSGHLPKFVRQYAQLAEIATQALQQYKTDVQGGTFPSDQETYHTHADVARVLQEEQPQGLDKPESEQH</sequence>
<dbReference type="Proteomes" id="UP000287171">
    <property type="component" value="Unassembled WGS sequence"/>
</dbReference>
<evidence type="ECO:0000256" key="7">
    <source>
        <dbReference type="HAMAP-Rule" id="MF_00156"/>
    </source>
</evidence>
<name>A0A402B911_9CHLR</name>
<dbReference type="SUPFAM" id="SSF51621">
    <property type="entry name" value="Phosphoenolpyruvate/pyruvate domain"/>
    <property type="match status" value="1"/>
</dbReference>
<keyword evidence="5 7" id="KW-0808">Transferase</keyword>
<evidence type="ECO:0000256" key="1">
    <source>
        <dbReference type="ARBA" id="ARBA00005033"/>
    </source>
</evidence>
<dbReference type="NCBIfam" id="TIGR00222">
    <property type="entry name" value="panB"/>
    <property type="match status" value="1"/>
</dbReference>
<feature type="binding site" evidence="7 10">
    <location>
        <position position="45"/>
    </location>
    <ligand>
        <name>Mg(2+)</name>
        <dbReference type="ChEBI" id="CHEBI:18420"/>
    </ligand>
</feature>
<dbReference type="RefSeq" id="WP_126628094.1">
    <property type="nucleotide sequence ID" value="NZ_BIFT01000001.1"/>
</dbReference>
<keyword evidence="4 7" id="KW-0566">Pantothenate biosynthesis</keyword>
<feature type="binding site" evidence="7 9">
    <location>
        <position position="114"/>
    </location>
    <ligand>
        <name>3-methyl-2-oxobutanoate</name>
        <dbReference type="ChEBI" id="CHEBI:11851"/>
    </ligand>
</feature>
<protein>
    <recommendedName>
        <fullName evidence="7">3-methyl-2-oxobutanoate hydroxymethyltransferase</fullName>
        <ecNumber evidence="7">2.1.2.11</ecNumber>
    </recommendedName>
    <alternativeName>
        <fullName evidence="7">Ketopantoate hydroxymethyltransferase</fullName>
        <shortName evidence="7">KPHMT</shortName>
    </alternativeName>
</protein>
<evidence type="ECO:0000256" key="4">
    <source>
        <dbReference type="ARBA" id="ARBA00022655"/>
    </source>
</evidence>
<comment type="function">
    <text evidence="6 7">Catalyzes the reversible reaction in which hydroxymethyl group from 5,10-methylenetetrahydrofolate is transferred onto alpha-ketoisovalerate to form ketopantoate.</text>
</comment>
<evidence type="ECO:0000256" key="6">
    <source>
        <dbReference type="ARBA" id="ARBA00056497"/>
    </source>
</evidence>
<comment type="pathway">
    <text evidence="1 7">Cofactor biosynthesis; (R)-pantothenate biosynthesis; (R)-pantoate from 3-methyl-2-oxobutanoate: step 1/2.</text>
</comment>
<dbReference type="AlphaFoldDB" id="A0A402B911"/>
<dbReference type="InterPro" id="IPR003700">
    <property type="entry name" value="Pantoate_hydroxy_MeTrfase"/>
</dbReference>
<keyword evidence="12" id="KW-1185">Reference proteome</keyword>
<comment type="similarity">
    <text evidence="2 7">Belongs to the PanB family.</text>
</comment>
<dbReference type="NCBIfam" id="NF001452">
    <property type="entry name" value="PRK00311.1"/>
    <property type="match status" value="1"/>
</dbReference>
<dbReference type="EMBL" id="BIFT01000001">
    <property type="protein sequence ID" value="GCE27807.1"/>
    <property type="molecule type" value="Genomic_DNA"/>
</dbReference>
<dbReference type="GO" id="GO:0032259">
    <property type="term" value="P:methylation"/>
    <property type="evidence" value="ECO:0007669"/>
    <property type="project" value="UniProtKB-KW"/>
</dbReference>
<dbReference type="GO" id="GO:0003864">
    <property type="term" value="F:3-methyl-2-oxobutanoate hydroxymethyltransferase activity"/>
    <property type="evidence" value="ECO:0007669"/>
    <property type="project" value="UniProtKB-UniRule"/>
</dbReference>
<comment type="subcellular location">
    <subcellularLocation>
        <location evidence="7">Cytoplasm</location>
    </subcellularLocation>
</comment>
<reference evidence="12" key="1">
    <citation type="submission" date="2018-12" db="EMBL/GenBank/DDBJ databases">
        <title>Tengunoibacter tsumagoiensis gen. nov., sp. nov., Dictyobacter kobayashii sp. nov., D. alpinus sp. nov., and D. joshuensis sp. nov. and description of Dictyobacteraceae fam. nov. within the order Ktedonobacterales isolated from Tengu-no-mugimeshi.</title>
        <authorList>
            <person name="Wang C.M."/>
            <person name="Zheng Y."/>
            <person name="Sakai Y."/>
            <person name="Toyoda A."/>
            <person name="Minakuchi Y."/>
            <person name="Abe K."/>
            <person name="Yokota A."/>
            <person name="Yabe S."/>
        </authorList>
    </citation>
    <scope>NUCLEOTIDE SEQUENCE [LARGE SCALE GENOMIC DNA]</scope>
    <source>
        <strain evidence="12">Uno16</strain>
    </source>
</reference>
<evidence type="ECO:0000256" key="2">
    <source>
        <dbReference type="ARBA" id="ARBA00008676"/>
    </source>
</evidence>
<dbReference type="GO" id="GO:0015940">
    <property type="term" value="P:pantothenate biosynthetic process"/>
    <property type="evidence" value="ECO:0007669"/>
    <property type="project" value="UniProtKB-UniRule"/>
</dbReference>
<dbReference type="PANTHER" id="PTHR20881">
    <property type="entry name" value="3-METHYL-2-OXOBUTANOATE HYDROXYMETHYLTRANSFERASE"/>
    <property type="match status" value="1"/>
</dbReference>
<feature type="binding site" evidence="7 9">
    <location>
        <position position="84"/>
    </location>
    <ligand>
        <name>3-methyl-2-oxobutanoate</name>
        <dbReference type="ChEBI" id="CHEBI:11851"/>
    </ligand>
</feature>
<proteinExistence type="inferred from homology"/>
<dbReference type="GO" id="GO:0000287">
    <property type="term" value="F:magnesium ion binding"/>
    <property type="evidence" value="ECO:0007669"/>
    <property type="project" value="TreeGrafter"/>
</dbReference>
<feature type="binding site" evidence="7 10">
    <location>
        <position position="84"/>
    </location>
    <ligand>
        <name>Mg(2+)</name>
        <dbReference type="ChEBI" id="CHEBI:18420"/>
    </ligand>
</feature>
<comment type="subunit">
    <text evidence="3 7">Homodecamer; pentamer of dimers.</text>
</comment>
<keyword evidence="7" id="KW-0963">Cytoplasm</keyword>
<dbReference type="InterPro" id="IPR040442">
    <property type="entry name" value="Pyrv_kinase-like_dom_sf"/>
</dbReference>
<dbReference type="PANTHER" id="PTHR20881:SF0">
    <property type="entry name" value="3-METHYL-2-OXOBUTANOATE HYDROXYMETHYLTRANSFERASE"/>
    <property type="match status" value="1"/>
</dbReference>
<keyword evidence="11" id="KW-0489">Methyltransferase</keyword>
<evidence type="ECO:0000256" key="9">
    <source>
        <dbReference type="PIRSR" id="PIRSR000388-2"/>
    </source>
</evidence>
<evidence type="ECO:0000313" key="12">
    <source>
        <dbReference type="Proteomes" id="UP000287171"/>
    </source>
</evidence>
<dbReference type="GO" id="GO:0008168">
    <property type="term" value="F:methyltransferase activity"/>
    <property type="evidence" value="ECO:0007669"/>
    <property type="project" value="UniProtKB-KW"/>
</dbReference>
<keyword evidence="7 10" id="KW-0460">Magnesium</keyword>
<dbReference type="Pfam" id="PF02548">
    <property type="entry name" value="Pantoate_transf"/>
    <property type="match status" value="1"/>
</dbReference>
<dbReference type="CDD" id="cd06557">
    <property type="entry name" value="KPHMT-like"/>
    <property type="match status" value="1"/>
</dbReference>
<dbReference type="UniPathway" id="UPA00028">
    <property type="reaction ID" value="UER00003"/>
</dbReference>
<evidence type="ECO:0000256" key="5">
    <source>
        <dbReference type="ARBA" id="ARBA00022679"/>
    </source>
</evidence>